<dbReference type="AlphaFoldDB" id="G8RRJ7"/>
<reference evidence="2 3" key="1">
    <citation type="submission" date="2011-12" db="EMBL/GenBank/DDBJ databases">
        <title>Complete sequence of Mycobacterium rhodesiae NBB3.</title>
        <authorList>
            <consortium name="US DOE Joint Genome Institute"/>
            <person name="Lucas S."/>
            <person name="Han J."/>
            <person name="Lapidus A."/>
            <person name="Cheng J.-F."/>
            <person name="Goodwin L."/>
            <person name="Pitluck S."/>
            <person name="Peters L."/>
            <person name="Mikhailova N."/>
            <person name="Gu W."/>
            <person name="Detter J.C."/>
            <person name="Han C."/>
            <person name="Tapia R."/>
            <person name="Land M."/>
            <person name="Hauser L."/>
            <person name="Kyrpides N."/>
            <person name="Ivanova N."/>
            <person name="Pagani I."/>
            <person name="Mattes T."/>
            <person name="Holmes A."/>
            <person name="Rutledge P."/>
            <person name="Paulsen I."/>
            <person name="Coleman N."/>
            <person name="Woyke T."/>
        </authorList>
    </citation>
    <scope>NUCLEOTIDE SEQUENCE [LARGE SCALE GENOMIC DNA]</scope>
    <source>
        <strain evidence="2 3">NBB3</strain>
    </source>
</reference>
<accession>G8RRJ7</accession>
<dbReference type="KEGG" id="mrh:MycrhN_6038"/>
<dbReference type="Proteomes" id="UP000005442">
    <property type="component" value="Chromosome"/>
</dbReference>
<name>G8RRJ7_MYCRN</name>
<dbReference type="Pfam" id="PF02958">
    <property type="entry name" value="EcKL"/>
    <property type="match status" value="1"/>
</dbReference>
<dbReference type="InterPro" id="IPR052961">
    <property type="entry name" value="Oxido-Kinase-like_Enzymes"/>
</dbReference>
<evidence type="ECO:0000313" key="2">
    <source>
        <dbReference type="EMBL" id="AEV76500.1"/>
    </source>
</evidence>
<evidence type="ECO:0000259" key="1">
    <source>
        <dbReference type="SMART" id="SM00587"/>
    </source>
</evidence>
<evidence type="ECO:0000313" key="3">
    <source>
        <dbReference type="Proteomes" id="UP000005442"/>
    </source>
</evidence>
<feature type="domain" description="CHK kinase-like" evidence="1">
    <location>
        <begin position="116"/>
        <end position="291"/>
    </location>
</feature>
<dbReference type="PATRIC" id="fig|710685.3.peg.6063"/>
<keyword evidence="3" id="KW-1185">Reference proteome</keyword>
<proteinExistence type="predicted"/>
<dbReference type="Gene3D" id="3.90.1200.10">
    <property type="match status" value="1"/>
</dbReference>
<keyword evidence="2" id="KW-0808">Transferase</keyword>
<dbReference type="GO" id="GO:0016301">
    <property type="term" value="F:kinase activity"/>
    <property type="evidence" value="ECO:0007669"/>
    <property type="project" value="UniProtKB-KW"/>
</dbReference>
<dbReference type="SUPFAM" id="SSF56112">
    <property type="entry name" value="Protein kinase-like (PK-like)"/>
    <property type="match status" value="1"/>
</dbReference>
<dbReference type="PANTHER" id="PTHR23020">
    <property type="entry name" value="UNCHARACTERIZED NUCLEAR HORMONE RECEPTOR-RELATED"/>
    <property type="match status" value="1"/>
</dbReference>
<dbReference type="HOGENOM" id="CLU_061751_0_0_11"/>
<gene>
    <name evidence="2" type="ordered locus">MycrhN_6038</name>
</gene>
<dbReference type="EMBL" id="CP003169">
    <property type="protein sequence ID" value="AEV76500.1"/>
    <property type="molecule type" value="Genomic_DNA"/>
</dbReference>
<dbReference type="InterPro" id="IPR011009">
    <property type="entry name" value="Kinase-like_dom_sf"/>
</dbReference>
<dbReference type="InterPro" id="IPR015897">
    <property type="entry name" value="CHK_kinase-like"/>
</dbReference>
<dbReference type="PANTHER" id="PTHR23020:SF41">
    <property type="entry name" value="AMINOGLYCOSIDE PHOSPHOTRANSFERASE DOMAIN-CONTAINING PROTEIN"/>
    <property type="match status" value="1"/>
</dbReference>
<dbReference type="eggNOG" id="COG3173">
    <property type="taxonomic scope" value="Bacteria"/>
</dbReference>
<organism evidence="2 3">
    <name type="scientific">Mycolicibacterium rhodesiae (strain NBB3)</name>
    <name type="common">Mycobacterium rhodesiae</name>
    <dbReference type="NCBI Taxonomy" id="710685"/>
    <lineage>
        <taxon>Bacteria</taxon>
        <taxon>Bacillati</taxon>
        <taxon>Actinomycetota</taxon>
        <taxon>Actinomycetes</taxon>
        <taxon>Mycobacteriales</taxon>
        <taxon>Mycobacteriaceae</taxon>
        <taxon>Mycolicibacterium</taxon>
    </lineage>
</organism>
<protein>
    <submittedName>
        <fullName evidence="2">Putative homoserine kinase type II (Protein kinase fold)</fullName>
    </submittedName>
</protein>
<dbReference type="STRING" id="710685.MycrhN_6038"/>
<sequence>MVSAGTTLVPDGIEAVNAQWLTDALGSEVTDVRAEQIAMDSGFSSLLYRLHLTGEGVPATVIAKLPAISDARGAMDLMGGYRREVAFYQHIAGRAPMATPDAHVARIADNGVDFVLLLEDLAGWDNADHLAGLSMERARICLESLAGLHAWSCQPANRDVLEQFPSIDNPMIREAMVPAFGYGWQLYLEKNDGAVPPGLVEFFEHFSDRAPAALSALTQHDMLIHGDIRADNLFFDGDALKVVDFQFAARGSGVADLAYLVTQGLPIETRTGQDETLLREYLGHLAGRGVDYGFDAAWRDYRLAAVYLVLMPVVALLTWEVVPERSRRLCLTLTDRALAAIDEIQALEVFE</sequence>
<keyword evidence="2" id="KW-0418">Kinase</keyword>
<dbReference type="InterPro" id="IPR004119">
    <property type="entry name" value="EcKL"/>
</dbReference>
<dbReference type="SMART" id="SM00587">
    <property type="entry name" value="CHK"/>
    <property type="match status" value="1"/>
</dbReference>